<dbReference type="AlphaFoldDB" id="A0A085WWW8"/>
<name>A0A085WWW8_9BACT</name>
<reference evidence="2 3" key="1">
    <citation type="submission" date="2014-04" db="EMBL/GenBank/DDBJ databases">
        <title>Genome assembly of Hyalangium minutum DSM 14724.</title>
        <authorList>
            <person name="Sharma G."/>
            <person name="Subramanian S."/>
        </authorList>
    </citation>
    <scope>NUCLEOTIDE SEQUENCE [LARGE SCALE GENOMIC DNA]</scope>
    <source>
        <strain evidence="2 3">DSM 14724</strain>
    </source>
</reference>
<comment type="caution">
    <text evidence="2">The sequence shown here is derived from an EMBL/GenBank/DDBJ whole genome shotgun (WGS) entry which is preliminary data.</text>
</comment>
<dbReference type="Proteomes" id="UP000028725">
    <property type="component" value="Unassembled WGS sequence"/>
</dbReference>
<keyword evidence="3" id="KW-1185">Reference proteome</keyword>
<accession>A0A085WWW8</accession>
<organism evidence="2 3">
    <name type="scientific">Hyalangium minutum</name>
    <dbReference type="NCBI Taxonomy" id="394096"/>
    <lineage>
        <taxon>Bacteria</taxon>
        <taxon>Pseudomonadati</taxon>
        <taxon>Myxococcota</taxon>
        <taxon>Myxococcia</taxon>
        <taxon>Myxococcales</taxon>
        <taxon>Cystobacterineae</taxon>
        <taxon>Archangiaceae</taxon>
        <taxon>Hyalangium</taxon>
    </lineage>
</organism>
<dbReference type="RefSeq" id="WP_044181194.1">
    <property type="nucleotide sequence ID" value="NZ_JMCB01000001.1"/>
</dbReference>
<proteinExistence type="predicted"/>
<protein>
    <submittedName>
        <fullName evidence="2">Uncharacterized protein</fullName>
    </submittedName>
</protein>
<feature type="compositionally biased region" description="Low complexity" evidence="1">
    <location>
        <begin position="25"/>
        <end position="39"/>
    </location>
</feature>
<feature type="region of interest" description="Disordered" evidence="1">
    <location>
        <begin position="18"/>
        <end position="39"/>
    </location>
</feature>
<evidence type="ECO:0000256" key="1">
    <source>
        <dbReference type="SAM" id="MobiDB-lite"/>
    </source>
</evidence>
<sequence length="199" mass="21300">MAALAIFMVALVQSACGPMPEETSGAHSQTAAASSSLARSLPSGSSSTFDVALSVNNKPQTGRVEISSDALQALGTLRQSNAGEKSTGDARAQSIVQDRIQRMINEGKLPAAEGAAPQISVKLHTQLEMAPSRPEGVEPCLVPATFYTEYYYIYNLGTPSCYYYIARDYYDGFYNQCDGSAYLTAYLYSTFEGAYSCGS</sequence>
<dbReference type="EMBL" id="JMCB01000001">
    <property type="protein sequence ID" value="KFE72181.1"/>
    <property type="molecule type" value="Genomic_DNA"/>
</dbReference>
<gene>
    <name evidence="2" type="ORF">DB31_0442</name>
</gene>
<evidence type="ECO:0000313" key="3">
    <source>
        <dbReference type="Proteomes" id="UP000028725"/>
    </source>
</evidence>
<evidence type="ECO:0000313" key="2">
    <source>
        <dbReference type="EMBL" id="KFE72181.1"/>
    </source>
</evidence>